<feature type="transmembrane region" description="Helical" evidence="2">
    <location>
        <begin position="133"/>
        <end position="154"/>
    </location>
</feature>
<evidence type="ECO:0000313" key="4">
    <source>
        <dbReference type="Proteomes" id="UP000680865"/>
    </source>
</evidence>
<keyword evidence="2" id="KW-1133">Transmembrane helix</keyword>
<reference evidence="3" key="1">
    <citation type="submission" date="2021-03" db="EMBL/GenBank/DDBJ databases">
        <title>Whole genome shotgun sequence of Actinoplanes consettensis NBRC 14913.</title>
        <authorList>
            <person name="Komaki H."/>
            <person name="Tamura T."/>
        </authorList>
    </citation>
    <scope>NUCLEOTIDE SEQUENCE</scope>
    <source>
        <strain evidence="3">NBRC 14913</strain>
    </source>
</reference>
<evidence type="ECO:0000256" key="1">
    <source>
        <dbReference type="SAM" id="MobiDB-lite"/>
    </source>
</evidence>
<protein>
    <submittedName>
        <fullName evidence="3">ABC transporter permease</fullName>
    </submittedName>
</protein>
<name>A0A919W6A0_9ACTN</name>
<keyword evidence="2" id="KW-0812">Transmembrane</keyword>
<dbReference type="EMBL" id="BOQP01000052">
    <property type="protein sequence ID" value="GIM82742.1"/>
    <property type="molecule type" value="Genomic_DNA"/>
</dbReference>
<dbReference type="Proteomes" id="UP000680865">
    <property type="component" value="Unassembled WGS sequence"/>
</dbReference>
<evidence type="ECO:0000256" key="2">
    <source>
        <dbReference type="SAM" id="Phobius"/>
    </source>
</evidence>
<organism evidence="3 4">
    <name type="scientific">Winogradskya consettensis</name>
    <dbReference type="NCBI Taxonomy" id="113560"/>
    <lineage>
        <taxon>Bacteria</taxon>
        <taxon>Bacillati</taxon>
        <taxon>Actinomycetota</taxon>
        <taxon>Actinomycetes</taxon>
        <taxon>Micromonosporales</taxon>
        <taxon>Micromonosporaceae</taxon>
        <taxon>Winogradskya</taxon>
    </lineage>
</organism>
<gene>
    <name evidence="3" type="ORF">Aco04nite_83040</name>
</gene>
<feature type="transmembrane region" description="Helical" evidence="2">
    <location>
        <begin position="209"/>
        <end position="231"/>
    </location>
</feature>
<dbReference type="AlphaFoldDB" id="A0A919W6A0"/>
<proteinExistence type="predicted"/>
<accession>A0A919W6A0</accession>
<comment type="caution">
    <text evidence="3">The sequence shown here is derived from an EMBL/GenBank/DDBJ whole genome shotgun (WGS) entry which is preliminary data.</text>
</comment>
<feature type="region of interest" description="Disordered" evidence="1">
    <location>
        <begin position="103"/>
        <end position="123"/>
    </location>
</feature>
<feature type="transmembrane region" description="Helical" evidence="2">
    <location>
        <begin position="174"/>
        <end position="197"/>
    </location>
</feature>
<keyword evidence="4" id="KW-1185">Reference proteome</keyword>
<dbReference type="RefSeq" id="WP_213002672.1">
    <property type="nucleotide sequence ID" value="NZ_BAAATW010000006.1"/>
</dbReference>
<keyword evidence="2" id="KW-0472">Membrane</keyword>
<feature type="transmembrane region" description="Helical" evidence="2">
    <location>
        <begin position="243"/>
        <end position="265"/>
    </location>
</feature>
<evidence type="ECO:0000313" key="3">
    <source>
        <dbReference type="EMBL" id="GIM82742.1"/>
    </source>
</evidence>
<sequence length="273" mass="29522">MTAPVDQIIPDALELARREGSVPSKDRLMRTFRIGRPKATEIHQYLRTEAAKARSRRGQVLASRSRTKTFRREVKATVYDPAIVPTSPGMGPVNPWTRYGVPVQPEGQPTPMEGPRPPAQSEALPSQVKRPMAIWPVLVVALGAFIAIWAGWVALGKLTGFGKVNLLPGFWSGWTVDTAITLPLGMEAYAAYAFYVWLHPGAPERARSFAAWSSLAAILLGMGGQTAYHLMTAAGITAAPWQITTAVSCLPVAVFGMAAALVHLVRSDIAKEV</sequence>